<comment type="caution">
    <text evidence="2">The sequence shown here is derived from an EMBL/GenBank/DDBJ whole genome shotgun (WGS) entry which is preliminary data.</text>
</comment>
<keyword evidence="1" id="KW-1133">Transmembrane helix</keyword>
<protein>
    <submittedName>
        <fullName evidence="2">Uncharacterized protein</fullName>
    </submittedName>
</protein>
<keyword evidence="1" id="KW-0472">Membrane</keyword>
<feature type="transmembrane region" description="Helical" evidence="1">
    <location>
        <begin position="44"/>
        <end position="68"/>
    </location>
</feature>
<gene>
    <name evidence="2" type="ORF">V1478_000811</name>
</gene>
<evidence type="ECO:0000256" key="1">
    <source>
        <dbReference type="SAM" id="Phobius"/>
    </source>
</evidence>
<accession>A0ABD2C6K1</accession>
<proteinExistence type="predicted"/>
<sequence length="73" mass="8492">MKMLSASRNARQERRSNKEILSWIELIIFKKVLFFFTSSSVHGILVIPLIPCQFLAFTYTFKFIIICCESSAK</sequence>
<organism evidence="2 3">
    <name type="scientific">Vespula squamosa</name>
    <name type="common">Southern yellow jacket</name>
    <name type="synonym">Wasp</name>
    <dbReference type="NCBI Taxonomy" id="30214"/>
    <lineage>
        <taxon>Eukaryota</taxon>
        <taxon>Metazoa</taxon>
        <taxon>Ecdysozoa</taxon>
        <taxon>Arthropoda</taxon>
        <taxon>Hexapoda</taxon>
        <taxon>Insecta</taxon>
        <taxon>Pterygota</taxon>
        <taxon>Neoptera</taxon>
        <taxon>Endopterygota</taxon>
        <taxon>Hymenoptera</taxon>
        <taxon>Apocrita</taxon>
        <taxon>Aculeata</taxon>
        <taxon>Vespoidea</taxon>
        <taxon>Vespidae</taxon>
        <taxon>Vespinae</taxon>
        <taxon>Vespula</taxon>
    </lineage>
</organism>
<dbReference type="AlphaFoldDB" id="A0ABD2C6K1"/>
<evidence type="ECO:0000313" key="2">
    <source>
        <dbReference type="EMBL" id="KAL2740670.1"/>
    </source>
</evidence>
<dbReference type="Proteomes" id="UP001607302">
    <property type="component" value="Unassembled WGS sequence"/>
</dbReference>
<name>A0ABD2C6K1_VESSQ</name>
<keyword evidence="1" id="KW-0812">Transmembrane</keyword>
<dbReference type="EMBL" id="JAUDFV010000020">
    <property type="protein sequence ID" value="KAL2740670.1"/>
    <property type="molecule type" value="Genomic_DNA"/>
</dbReference>
<keyword evidence="3" id="KW-1185">Reference proteome</keyword>
<evidence type="ECO:0000313" key="3">
    <source>
        <dbReference type="Proteomes" id="UP001607302"/>
    </source>
</evidence>
<reference evidence="2 3" key="1">
    <citation type="journal article" date="2024" name="Ann. Entomol. Soc. Am.">
        <title>Genomic analyses of the southern and eastern yellowjacket wasps (Hymenoptera: Vespidae) reveal evolutionary signatures of social life.</title>
        <authorList>
            <person name="Catto M.A."/>
            <person name="Caine P.B."/>
            <person name="Orr S.E."/>
            <person name="Hunt B.G."/>
            <person name="Goodisman M.A.D."/>
        </authorList>
    </citation>
    <scope>NUCLEOTIDE SEQUENCE [LARGE SCALE GENOMIC DNA]</scope>
    <source>
        <strain evidence="2">233</strain>
        <tissue evidence="2">Head and thorax</tissue>
    </source>
</reference>
<feature type="transmembrane region" description="Helical" evidence="1">
    <location>
        <begin position="20"/>
        <end position="38"/>
    </location>
</feature>